<evidence type="ECO:0000256" key="3">
    <source>
        <dbReference type="ARBA" id="ARBA00023172"/>
    </source>
</evidence>
<name>A0A9X5CGV5_9FIRM</name>
<dbReference type="Gene3D" id="1.10.443.10">
    <property type="entry name" value="Intergrase catalytic core"/>
    <property type="match status" value="1"/>
</dbReference>
<organism evidence="7 8">
    <name type="scientific">Schaedlerella arabinosiphila</name>
    <dbReference type="NCBI Taxonomy" id="2044587"/>
    <lineage>
        <taxon>Bacteria</taxon>
        <taxon>Bacillati</taxon>
        <taxon>Bacillota</taxon>
        <taxon>Clostridia</taxon>
        <taxon>Lachnospirales</taxon>
        <taxon>Lachnospiraceae</taxon>
        <taxon>Schaedlerella</taxon>
    </lineage>
</organism>
<evidence type="ECO:0000256" key="2">
    <source>
        <dbReference type="ARBA" id="ARBA00023125"/>
    </source>
</evidence>
<accession>A0A9X5CGV5</accession>
<dbReference type="PROSITE" id="PS51900">
    <property type="entry name" value="CB"/>
    <property type="match status" value="1"/>
</dbReference>
<protein>
    <submittedName>
        <fullName evidence="7">Tyrosine-type recombinase/integrase</fullName>
    </submittedName>
</protein>
<evidence type="ECO:0000259" key="6">
    <source>
        <dbReference type="PROSITE" id="PS51900"/>
    </source>
</evidence>
<gene>
    <name evidence="7" type="ORF">FMM80_27375</name>
</gene>
<dbReference type="InterPro" id="IPR011010">
    <property type="entry name" value="DNA_brk_join_enz"/>
</dbReference>
<dbReference type="PROSITE" id="PS51898">
    <property type="entry name" value="TYR_RECOMBINASE"/>
    <property type="match status" value="1"/>
</dbReference>
<dbReference type="Pfam" id="PF00589">
    <property type="entry name" value="Phage_integrase"/>
    <property type="match status" value="1"/>
</dbReference>
<keyword evidence="3" id="KW-0233">DNA recombination</keyword>
<evidence type="ECO:0000259" key="5">
    <source>
        <dbReference type="PROSITE" id="PS51898"/>
    </source>
</evidence>
<reference evidence="7 8" key="1">
    <citation type="submission" date="2019-07" db="EMBL/GenBank/DDBJ databases">
        <title>Draft genome sequences of 15 bacterial species constituting the stable defined intestinal microbiota of the GM15 gnotobiotic mouse model.</title>
        <authorList>
            <person name="Elie C."/>
            <person name="Mathieu A."/>
            <person name="Saliou A."/>
            <person name="Darnaud M."/>
            <person name="Leulier F."/>
            <person name="Tamellini A."/>
        </authorList>
    </citation>
    <scope>NUCLEOTIDE SEQUENCE [LARGE SCALE GENOMIC DNA]</scope>
    <source>
        <strain evidence="8">ASF 502</strain>
    </source>
</reference>
<feature type="domain" description="Core-binding (CB)" evidence="6">
    <location>
        <begin position="14"/>
        <end position="93"/>
    </location>
</feature>
<keyword evidence="2 4" id="KW-0238">DNA-binding</keyword>
<evidence type="ECO:0000256" key="1">
    <source>
        <dbReference type="ARBA" id="ARBA00008857"/>
    </source>
</evidence>
<dbReference type="InterPro" id="IPR044068">
    <property type="entry name" value="CB"/>
</dbReference>
<sequence length="346" mass="39620">MNKSYSCDSSQFSSYLAEAFSRFVEYKVNACGYIPDSYLQPLKLFDAYCCGCPQGHISLEPEVVLGYVDSLHVNNATARRYLSAIRAFSEYLILVEGIDPAEVYVPARVVRRTGRTFRPYVFTKNEVASLLRAAEQYEPAKRGQPTTNLPNCMRCIMAMLYCTGMRAGEVSYLLASEVDTDNGIIHINHAKNDNRRIVTMSPSLVDVCRDYTRLSSGHRSSGLYYFDTGAELNDGRVLTKTIYKYFRRYLKIAGIEHKGRGCGPRLHDLRVTFAVHSLQRLTENAIDVNAYLYYLQTYMGHASLRETQDYLWLTGESFRPILERMENCAPFIQTIFEEKERDPDYE</sequence>
<dbReference type="PANTHER" id="PTHR30349">
    <property type="entry name" value="PHAGE INTEGRASE-RELATED"/>
    <property type="match status" value="1"/>
</dbReference>
<evidence type="ECO:0000313" key="8">
    <source>
        <dbReference type="Proteomes" id="UP000474104"/>
    </source>
</evidence>
<feature type="domain" description="Tyr recombinase" evidence="5">
    <location>
        <begin position="117"/>
        <end position="323"/>
    </location>
</feature>
<dbReference type="GO" id="GO:0003677">
    <property type="term" value="F:DNA binding"/>
    <property type="evidence" value="ECO:0007669"/>
    <property type="project" value="UniProtKB-UniRule"/>
</dbReference>
<evidence type="ECO:0000313" key="7">
    <source>
        <dbReference type="EMBL" id="NDO72156.1"/>
    </source>
</evidence>
<dbReference type="SUPFAM" id="SSF56349">
    <property type="entry name" value="DNA breaking-rejoining enzymes"/>
    <property type="match status" value="1"/>
</dbReference>
<dbReference type="AlphaFoldDB" id="A0A9X5CGV5"/>
<dbReference type="RefSeq" id="WP_004073605.1">
    <property type="nucleotide sequence ID" value="NZ_VIRB01000154.1"/>
</dbReference>
<dbReference type="Proteomes" id="UP000474104">
    <property type="component" value="Unassembled WGS sequence"/>
</dbReference>
<dbReference type="GO" id="GO:0015074">
    <property type="term" value="P:DNA integration"/>
    <property type="evidence" value="ECO:0007669"/>
    <property type="project" value="InterPro"/>
</dbReference>
<dbReference type="InterPro" id="IPR002104">
    <property type="entry name" value="Integrase_catalytic"/>
</dbReference>
<dbReference type="OrthoDB" id="9766545at2"/>
<comment type="caution">
    <text evidence="7">The sequence shown here is derived from an EMBL/GenBank/DDBJ whole genome shotgun (WGS) entry which is preliminary data.</text>
</comment>
<dbReference type="PANTHER" id="PTHR30349:SF41">
    <property type="entry name" value="INTEGRASE_RECOMBINASE PROTEIN MJ0367-RELATED"/>
    <property type="match status" value="1"/>
</dbReference>
<dbReference type="EMBL" id="VIRB01000154">
    <property type="protein sequence ID" value="NDO72156.1"/>
    <property type="molecule type" value="Genomic_DNA"/>
</dbReference>
<comment type="similarity">
    <text evidence="1">Belongs to the 'phage' integrase family.</text>
</comment>
<dbReference type="GO" id="GO:0006310">
    <property type="term" value="P:DNA recombination"/>
    <property type="evidence" value="ECO:0007669"/>
    <property type="project" value="UniProtKB-KW"/>
</dbReference>
<dbReference type="InterPro" id="IPR050090">
    <property type="entry name" value="Tyrosine_recombinase_XerCD"/>
</dbReference>
<evidence type="ECO:0000256" key="4">
    <source>
        <dbReference type="PROSITE-ProRule" id="PRU01248"/>
    </source>
</evidence>
<dbReference type="InterPro" id="IPR013762">
    <property type="entry name" value="Integrase-like_cat_sf"/>
</dbReference>
<proteinExistence type="inferred from homology"/>